<comment type="caution">
    <text evidence="2">The sequence shown here is derived from an EMBL/GenBank/DDBJ whole genome shotgun (WGS) entry which is preliminary data.</text>
</comment>
<evidence type="ECO:0000313" key="3">
    <source>
        <dbReference type="Proteomes" id="UP000266723"/>
    </source>
</evidence>
<name>A0ABQ7A5E9_BRACR</name>
<protein>
    <submittedName>
        <fullName evidence="2">Uncharacterized protein</fullName>
    </submittedName>
</protein>
<feature type="region of interest" description="Disordered" evidence="1">
    <location>
        <begin position="54"/>
        <end position="79"/>
    </location>
</feature>
<organism evidence="2 3">
    <name type="scientific">Brassica cretica</name>
    <name type="common">Mustard</name>
    <dbReference type="NCBI Taxonomy" id="69181"/>
    <lineage>
        <taxon>Eukaryota</taxon>
        <taxon>Viridiplantae</taxon>
        <taxon>Streptophyta</taxon>
        <taxon>Embryophyta</taxon>
        <taxon>Tracheophyta</taxon>
        <taxon>Spermatophyta</taxon>
        <taxon>Magnoliopsida</taxon>
        <taxon>eudicotyledons</taxon>
        <taxon>Gunneridae</taxon>
        <taxon>Pentapetalae</taxon>
        <taxon>rosids</taxon>
        <taxon>malvids</taxon>
        <taxon>Brassicales</taxon>
        <taxon>Brassicaceae</taxon>
        <taxon>Brassiceae</taxon>
        <taxon>Brassica</taxon>
    </lineage>
</organism>
<evidence type="ECO:0000313" key="2">
    <source>
        <dbReference type="EMBL" id="KAF3492826.1"/>
    </source>
</evidence>
<proteinExistence type="predicted"/>
<dbReference type="EMBL" id="QGKV02002055">
    <property type="protein sequence ID" value="KAF3492826.1"/>
    <property type="molecule type" value="Genomic_DNA"/>
</dbReference>
<feature type="region of interest" description="Disordered" evidence="1">
    <location>
        <begin position="130"/>
        <end position="155"/>
    </location>
</feature>
<evidence type="ECO:0000256" key="1">
    <source>
        <dbReference type="SAM" id="MobiDB-lite"/>
    </source>
</evidence>
<sequence>MVSEQFDSGDNMLPLEADRVHSETEDEDLSVKKLVEKDLTTGEMAIQLVISEKAGDERSCEEDAQGGDPALLQKTQSAVKKGKIRKQKKRWKTSLEMQGRVGSNSSPSEGAAAVTVKLCEKQCHEDSNLGSHYGAEKMGLGTPLEPSNQQQPQNQHHVQCVQGQIYHQCQVHQQQWSRRPHLLEKASHNNEIQKMTRQPIIACSNRIGQGWKVSLRLPPPDTRTEITAVTIIVEEASPRDVCNRRAPIRKGWESKRHHGDGLTFVSVYRRNTSRQEFGETCCFVWVRNYVVNSVEWVRGKEAVVLYDEMLDAASLNVNKIEIEDLKDVSLFKLMEKWQDNDKNISTPLTRQYELLVNNHDMTRFHSPRPPEMTLKQCCGGCWTYWWSYRLLRHDEKESDLLRCKFLLLGERKQLLQYMLRQEEELSREMEFCLKSLEGDDANLEEAMEWVKAYCTQTWSQFKALDCYCKLQNTSYMAIPNVQAWDLQDDECSRNWRVATIGCHLAPTLRTRLNSKGEVMIRVCIG</sequence>
<gene>
    <name evidence="2" type="ORF">DY000_02053681</name>
</gene>
<feature type="compositionally biased region" description="Basic and acidic residues" evidence="1">
    <location>
        <begin position="16"/>
        <end position="28"/>
    </location>
</feature>
<accession>A0ABQ7A5E9</accession>
<dbReference type="Proteomes" id="UP000266723">
    <property type="component" value="Unassembled WGS sequence"/>
</dbReference>
<feature type="region of interest" description="Disordered" evidence="1">
    <location>
        <begin position="1"/>
        <end position="28"/>
    </location>
</feature>
<keyword evidence="3" id="KW-1185">Reference proteome</keyword>
<reference evidence="2 3" key="1">
    <citation type="journal article" date="2020" name="BMC Genomics">
        <title>Intraspecific diversification of the crop wild relative Brassica cretica Lam. using demographic model selection.</title>
        <authorList>
            <person name="Kioukis A."/>
            <person name="Michalopoulou V.A."/>
            <person name="Briers L."/>
            <person name="Pirintsos S."/>
            <person name="Studholme D.J."/>
            <person name="Pavlidis P."/>
            <person name="Sarris P.F."/>
        </authorList>
    </citation>
    <scope>NUCLEOTIDE SEQUENCE [LARGE SCALE GENOMIC DNA]</scope>
    <source>
        <strain evidence="3">cv. PFS-1207/04</strain>
    </source>
</reference>